<evidence type="ECO:0000256" key="1">
    <source>
        <dbReference type="ARBA" id="ARBA00008814"/>
    </source>
</evidence>
<gene>
    <name evidence="2" type="ORF">R9B83_01255</name>
</gene>
<evidence type="ECO:0000313" key="3">
    <source>
        <dbReference type="Proteomes" id="UP001303601"/>
    </source>
</evidence>
<dbReference type="Proteomes" id="UP001303601">
    <property type="component" value="Chromosome"/>
</dbReference>
<dbReference type="PROSITE" id="PS51257">
    <property type="entry name" value="PROKAR_LIPOPROTEIN"/>
    <property type="match status" value="1"/>
</dbReference>
<dbReference type="Gene3D" id="3.40.50.1980">
    <property type="entry name" value="Nitrogenase molybdenum iron protein domain"/>
    <property type="match status" value="2"/>
</dbReference>
<accession>A0ABZ0PBF0</accession>
<sequence>MKKKILLVTYTIPLFFPIVTLSCNNNEKQQNTIELKDMSNQTIKINKAPSKIALQSRSSLDMMIAFGLGNKVDGAYKNLLSNSWVNYIYPIANNFYKYKYNEGIETYLERNIDLAIVFESQTKALLLDKCINSITINQYDGRNFNENSLYIFPEIIKKISPNQENALADKWISDTKKFIKEIKDKMNGLSSNKRIFYLRADKKTDQIMTEVKGSLVNYVFDLLKINNLEIQKDRIQDEEFIKLNPEYVIAGGSFQYDLLQRIKNNPKFLGLNFIKQNGILHAPLGFSMFEQLSVELPIFIAYLANWAYPTAFKYDIKKMIKECYNTYFNFYLSNEDIDKIYNGNTK</sequence>
<dbReference type="InterPro" id="IPR050902">
    <property type="entry name" value="ABC_Transporter_SBP"/>
</dbReference>
<dbReference type="RefSeq" id="WP_140031686.1">
    <property type="nucleotide sequence ID" value="NZ_CP137845.1"/>
</dbReference>
<dbReference type="PANTHER" id="PTHR30535:SF34">
    <property type="entry name" value="MOLYBDATE-BINDING PROTEIN MOLA"/>
    <property type="match status" value="1"/>
</dbReference>
<comment type="similarity">
    <text evidence="1">Belongs to the bacterial solute-binding protein 8 family.</text>
</comment>
<reference evidence="2" key="1">
    <citation type="submission" date="2023-11" db="EMBL/GenBank/DDBJ databases">
        <title>Completed genome sequence of Mycoplasma equirhinis type strain M432/72.</title>
        <authorList>
            <person name="Spergser J."/>
        </authorList>
    </citation>
    <scope>NUCLEOTIDE SEQUENCE [LARGE SCALE GENOMIC DNA]</scope>
    <source>
        <strain evidence="2">M432/72</strain>
    </source>
</reference>
<dbReference type="PANTHER" id="PTHR30535">
    <property type="entry name" value="VITAMIN B12-BINDING PROTEIN"/>
    <property type="match status" value="1"/>
</dbReference>
<dbReference type="GeneID" id="94493496"/>
<proteinExistence type="inferred from homology"/>
<organism evidence="2 3">
    <name type="scientific">Metamycoplasma equirhinis</name>
    <dbReference type="NCBI Taxonomy" id="92402"/>
    <lineage>
        <taxon>Bacteria</taxon>
        <taxon>Bacillati</taxon>
        <taxon>Mycoplasmatota</taxon>
        <taxon>Mycoplasmoidales</taxon>
        <taxon>Metamycoplasmataceae</taxon>
        <taxon>Metamycoplasma</taxon>
    </lineage>
</organism>
<keyword evidence="3" id="KW-1185">Reference proteome</keyword>
<name>A0ABZ0PBF0_9BACT</name>
<dbReference type="EMBL" id="CP137845">
    <property type="protein sequence ID" value="WPB54180.1"/>
    <property type="molecule type" value="Genomic_DNA"/>
</dbReference>
<evidence type="ECO:0000313" key="2">
    <source>
        <dbReference type="EMBL" id="WPB54180.1"/>
    </source>
</evidence>
<protein>
    <submittedName>
        <fullName evidence="2">ABC transporter substrate-binding protein</fullName>
    </submittedName>
</protein>
<dbReference type="SUPFAM" id="SSF53807">
    <property type="entry name" value="Helical backbone' metal receptor"/>
    <property type="match status" value="1"/>
</dbReference>